<keyword evidence="1" id="KW-0547">Nucleotide-binding</keyword>
<dbReference type="GO" id="GO:0016887">
    <property type="term" value="F:ATP hydrolysis activity"/>
    <property type="evidence" value="ECO:0007669"/>
    <property type="project" value="InterPro"/>
</dbReference>
<evidence type="ECO:0000256" key="1">
    <source>
        <dbReference type="ARBA" id="ARBA00022741"/>
    </source>
</evidence>
<organism evidence="4 5">
    <name type="scientific">Prosthecobacter dejongeii</name>
    <dbReference type="NCBI Taxonomy" id="48465"/>
    <lineage>
        <taxon>Bacteria</taxon>
        <taxon>Pseudomonadati</taxon>
        <taxon>Verrucomicrobiota</taxon>
        <taxon>Verrucomicrobiia</taxon>
        <taxon>Verrucomicrobiales</taxon>
        <taxon>Verrucomicrobiaceae</taxon>
        <taxon>Prosthecobacter</taxon>
    </lineage>
</organism>
<keyword evidence="2 4" id="KW-0067">ATP-binding</keyword>
<keyword evidence="5" id="KW-1185">Reference proteome</keyword>
<dbReference type="RefSeq" id="WP_184204453.1">
    <property type="nucleotide sequence ID" value="NZ_JACHIF010000001.1"/>
</dbReference>
<dbReference type="PANTHER" id="PTHR43158:SF2">
    <property type="entry name" value="SKFA PEPTIDE EXPORT ATP-BINDING PROTEIN SKFE"/>
    <property type="match status" value="1"/>
</dbReference>
<name>A0A7W8DNK1_9BACT</name>
<dbReference type="Gene3D" id="3.40.50.300">
    <property type="entry name" value="P-loop containing nucleotide triphosphate hydrolases"/>
    <property type="match status" value="1"/>
</dbReference>
<proteinExistence type="predicted"/>
<dbReference type="PROSITE" id="PS50893">
    <property type="entry name" value="ABC_TRANSPORTER_2"/>
    <property type="match status" value="1"/>
</dbReference>
<dbReference type="PANTHER" id="PTHR43158">
    <property type="entry name" value="SKFA PEPTIDE EXPORT ATP-BINDING PROTEIN SKFE"/>
    <property type="match status" value="1"/>
</dbReference>
<evidence type="ECO:0000313" key="4">
    <source>
        <dbReference type="EMBL" id="MBB5036006.1"/>
    </source>
</evidence>
<dbReference type="Proteomes" id="UP000534294">
    <property type="component" value="Unassembled WGS sequence"/>
</dbReference>
<evidence type="ECO:0000259" key="3">
    <source>
        <dbReference type="PROSITE" id="PS50893"/>
    </source>
</evidence>
<dbReference type="EMBL" id="JACHIF010000001">
    <property type="protein sequence ID" value="MBB5036006.1"/>
    <property type="molecule type" value="Genomic_DNA"/>
</dbReference>
<dbReference type="InterPro" id="IPR027417">
    <property type="entry name" value="P-loop_NTPase"/>
</dbReference>
<reference evidence="4 5" key="1">
    <citation type="submission" date="2020-08" db="EMBL/GenBank/DDBJ databases">
        <title>Genomic Encyclopedia of Type Strains, Phase IV (KMG-IV): sequencing the most valuable type-strain genomes for metagenomic binning, comparative biology and taxonomic classification.</title>
        <authorList>
            <person name="Goeker M."/>
        </authorList>
    </citation>
    <scope>NUCLEOTIDE SEQUENCE [LARGE SCALE GENOMIC DNA]</scope>
    <source>
        <strain evidence="4 5">DSM 12251</strain>
    </source>
</reference>
<dbReference type="Pfam" id="PF00005">
    <property type="entry name" value="ABC_tran"/>
    <property type="match status" value="1"/>
</dbReference>
<evidence type="ECO:0000313" key="5">
    <source>
        <dbReference type="Proteomes" id="UP000534294"/>
    </source>
</evidence>
<accession>A0A7W8DNK1</accession>
<gene>
    <name evidence="4" type="ORF">HNQ64_000240</name>
</gene>
<dbReference type="AlphaFoldDB" id="A0A7W8DNK1"/>
<dbReference type="SUPFAM" id="SSF52540">
    <property type="entry name" value="P-loop containing nucleoside triphosphate hydrolases"/>
    <property type="match status" value="1"/>
</dbReference>
<sequence length="226" mass="24959">MAPAPLLHISDGTRFGYRTGLPWSRQSRCLVETAQEITTGPGLHLLVAPNGTGKTTLLRTLAGLSRPLTGTLKTQGCVHYFADELKADPEIKARTFFRAWFRSAALAQAEKLAEILRLDLNTQIGKLSRGNRQKVLLILAEIKAARSQGSVLLMDEPLTGLDAETRTQVTQLWAETGRTTVRLIIMHELECVQQADSLLTIAHGKLKHATTRTGDSWMKTYQTLQS</sequence>
<dbReference type="InterPro" id="IPR003439">
    <property type="entry name" value="ABC_transporter-like_ATP-bd"/>
</dbReference>
<dbReference type="InterPro" id="IPR003593">
    <property type="entry name" value="AAA+_ATPase"/>
</dbReference>
<dbReference type="GO" id="GO:0005524">
    <property type="term" value="F:ATP binding"/>
    <property type="evidence" value="ECO:0007669"/>
    <property type="project" value="UniProtKB-KW"/>
</dbReference>
<feature type="domain" description="ABC transporter" evidence="3">
    <location>
        <begin position="7"/>
        <end position="226"/>
    </location>
</feature>
<evidence type="ECO:0000256" key="2">
    <source>
        <dbReference type="ARBA" id="ARBA00022840"/>
    </source>
</evidence>
<comment type="caution">
    <text evidence="4">The sequence shown here is derived from an EMBL/GenBank/DDBJ whole genome shotgun (WGS) entry which is preliminary data.</text>
</comment>
<protein>
    <submittedName>
        <fullName evidence="4">ABC-2 type transport system ATP-binding protein/manganese/iron transport system ATP-binding protein</fullName>
    </submittedName>
</protein>
<dbReference type="SMART" id="SM00382">
    <property type="entry name" value="AAA"/>
    <property type="match status" value="1"/>
</dbReference>